<sequence>MVATALAIPLSLPAQAADPAPPKNAAQGWAKQTDTKPKPRSVAKGDRAEILGSGYASSKDTAFTTSGDGTGFHLLVAGERDGYAWKTAATLYEDGFDADTWIGNACLTESGKYAAVAYAPRTFTNKPELMVRGAFAAIVDLGSGKVTKLPYTASLAYFSPGCGNGEQAVFTQLSWDGDTAQKTRLISVDAATGKPSKPVAFPGQVTSAVPTRDGVVAAHGNKVVRINGTKETVLAATTAVPFQITADSDGGVTFIDRQLQKKNTKAVSWAKHLSRPKVKAGKKATPVEVASGRLEDWDLTGTPSGQVFITGKAASKGSLPDAVKNPGDLAKGARMSSLGHAAVSTTWADGKTSLITPSEADAVRDARTTLRVLATGETVTLDATPKAVGGNADTGRAPSPALGVPVASKGGAKPQGGVEPLTDGGMSTQTVRTQLVTGRTDSPSEGTDERYCAVARNDAKKQAFQPTPRQVEWAVDQAVVGELNFYRSPNWKNTGMAGYQPQGLFPPIVLAGDPNGTLDNEDPDVTDRWHIPSQVMLGVTAQESNMWQATRFAVPGVTANSLVGNYYGTQYTADGTQADPWRINFSEADCGYGITQATDGMRLAGKEKEGETALSPLTQEAVALDYTANIAYGVQILSDKWNQTYRAGMKVNDGHPQWIENWFFALWAYNSGFYETADSDGHKGLGWTNNPANPLWKANRVPFLQNAVDPSKDDYSHAAHPQDWPYEEKVLGWAARPISAMFAPGDFKPGYLAAWWNSNAYRSTVKPPIDLFCDASNDCDPSKISDNDSNDPGMGACRLDAGDSDTNPHWLHCWWDKSAEWKDCDQLAQCGHQVHRFNTSYPEQADAGSYPPRCSSGLPSNALIVDDLPNGTTPAGSASRGCGAVKSDGTFTFTYQPSDIIDSETGQTITTYPGKIDTHQIGAAYGNHFWFTHTRSPESFPAPGDRMKVTGTWKLGSQITSHDGQAKVYAHIPDHGAQTSKAEYRITHAHGTTVKAISQDANQSNKWVDLGAYFFTGMTPEVTLHNFNGGNGSADIAYDAIAFVPGDYSGIPTDLTFSDPDPNAADPVPDETPNTVEGGFFPYESGATGASAMALAASTASNGDTAACSVTDKSVTYNRTDACIHSELSVLHVDGRTGSPDGQALFDYRNEIDTDVKSDTFTQTTTIKLNSMAGAMNRVDLDLGYKCRGYCSVESVTWSGSDSWVLGDTHTAIVTTKMKWIESTGDSGPIVPYWTFGGSTNGDVIQNPMTVEKTGLDVRCDNEFNTVGAGCVFSWYKPTYAMNHKKFPAAAAHIWLIRNKTDAKYGVKGGEPLTFLSDDVLVPDPPTSSKSIYDHNRDTICPDPPKYVRSTDATLSTDIWPDDKPSCDEFPFARSWQSAATPKSWGGKNSKQVSSGDECVNTIAKKGTDGRWRLVPDARYHVPTWDEPCGRSSMSNYQNTQSMQPFPNWRAKNRVIEGDDYWLEAQKPS</sequence>
<name>A0A941J1M0_9ACTN</name>
<keyword evidence="2" id="KW-0732">Signal</keyword>
<gene>
    <name evidence="4" type="ORF">KEF29_05475</name>
</gene>
<comment type="caution">
    <text evidence="4">The sequence shown here is derived from an EMBL/GenBank/DDBJ whole genome shotgun (WGS) entry which is preliminary data.</text>
</comment>
<feature type="compositionally biased region" description="Basic and acidic residues" evidence="1">
    <location>
        <begin position="33"/>
        <end position="44"/>
    </location>
</feature>
<feature type="chain" id="PRO_5037122210" description="Golvesin/Xly CBD-like domain-containing protein" evidence="2">
    <location>
        <begin position="17"/>
        <end position="1469"/>
    </location>
</feature>
<reference evidence="4 5" key="1">
    <citation type="submission" date="2021-04" db="EMBL/GenBank/DDBJ databases">
        <title>Characterization of the biosynthetic gene cluster of new lipopeptides with antitumor activity in the genome of the marine Streptomyces PHM034.</title>
        <authorList>
            <person name="Ceniceros A."/>
            <person name="Canedo L."/>
            <person name="Mendez C."/>
            <person name="Olano C."/>
            <person name="Schleissner C."/>
            <person name="Cuevas C."/>
            <person name="De La Calle F."/>
            <person name="Salas J.A."/>
        </authorList>
    </citation>
    <scope>NUCLEOTIDE SEQUENCE [LARGE SCALE GENOMIC DNA]</scope>
    <source>
        <strain evidence="4 5">PHM034</strain>
    </source>
</reference>
<dbReference type="Proteomes" id="UP000682308">
    <property type="component" value="Unassembled WGS sequence"/>
</dbReference>
<evidence type="ECO:0000256" key="2">
    <source>
        <dbReference type="SAM" id="SignalP"/>
    </source>
</evidence>
<feature type="signal peptide" evidence="2">
    <location>
        <begin position="1"/>
        <end position="16"/>
    </location>
</feature>
<proteinExistence type="predicted"/>
<feature type="domain" description="Golvesin/Xly CBD-like" evidence="3">
    <location>
        <begin position="961"/>
        <end position="1044"/>
    </location>
</feature>
<feature type="region of interest" description="Disordered" evidence="1">
    <location>
        <begin position="1431"/>
        <end position="1450"/>
    </location>
</feature>
<dbReference type="EMBL" id="JAGTPG010000001">
    <property type="protein sequence ID" value="MBR8638940.1"/>
    <property type="molecule type" value="Genomic_DNA"/>
</dbReference>
<keyword evidence="5" id="KW-1185">Reference proteome</keyword>
<feature type="compositionally biased region" description="Polar residues" evidence="1">
    <location>
        <begin position="1432"/>
        <end position="1445"/>
    </location>
</feature>
<feature type="region of interest" description="Disordered" evidence="1">
    <location>
        <begin position="14"/>
        <end position="44"/>
    </location>
</feature>
<accession>A0A941J1M0</accession>
<evidence type="ECO:0000259" key="3">
    <source>
        <dbReference type="Pfam" id="PF25275"/>
    </source>
</evidence>
<evidence type="ECO:0000313" key="4">
    <source>
        <dbReference type="EMBL" id="MBR8638940.1"/>
    </source>
</evidence>
<dbReference type="Pfam" id="PF25275">
    <property type="entry name" value="Golvesin_C"/>
    <property type="match status" value="1"/>
</dbReference>
<dbReference type="InterPro" id="IPR033803">
    <property type="entry name" value="CBD-like_Golvesin-Xly"/>
</dbReference>
<organism evidence="4 5">
    <name type="scientific">Streptomyces tuirus</name>
    <dbReference type="NCBI Taxonomy" id="68278"/>
    <lineage>
        <taxon>Bacteria</taxon>
        <taxon>Bacillati</taxon>
        <taxon>Actinomycetota</taxon>
        <taxon>Actinomycetes</taxon>
        <taxon>Kitasatosporales</taxon>
        <taxon>Streptomycetaceae</taxon>
        <taxon>Streptomyces</taxon>
    </lineage>
</organism>
<evidence type="ECO:0000256" key="1">
    <source>
        <dbReference type="SAM" id="MobiDB-lite"/>
    </source>
</evidence>
<feature type="region of interest" description="Disordered" evidence="1">
    <location>
        <begin position="384"/>
        <end position="426"/>
    </location>
</feature>
<evidence type="ECO:0000313" key="5">
    <source>
        <dbReference type="Proteomes" id="UP000682308"/>
    </source>
</evidence>
<protein>
    <recommendedName>
        <fullName evidence="3">Golvesin/Xly CBD-like domain-containing protein</fullName>
    </recommendedName>
</protein>